<dbReference type="KEGG" id="vg:18500995"/>
<reference evidence="1 2" key="1">
    <citation type="journal article" date="2014" name="FEMS Microbiol. Lett.">
        <title>The genome of the Erwinia amylovora phage PhiEaH1 reveals greater diversity and broadens the applicability of phages for the treatment of fire blight.</title>
        <authorList>
            <person name="Meczker K."/>
            <person name="Domotor D."/>
            <person name="Vass J."/>
            <person name="Rakhely G."/>
            <person name="Schneider G."/>
            <person name="Kovacs T."/>
        </authorList>
    </citation>
    <scope>NUCLEOTIDE SEQUENCE [LARGE SCALE GENOMIC DNA]</scope>
</reference>
<organism evidence="1 2">
    <name type="scientific">Erwinia phage PhiEaH1</name>
    <dbReference type="NCBI Taxonomy" id="1401669"/>
    <lineage>
        <taxon>Viruses</taxon>
        <taxon>Duplodnaviria</taxon>
        <taxon>Heunggongvirae</taxon>
        <taxon>Uroviricota</taxon>
        <taxon>Caudoviricetes</taxon>
        <taxon>Chimalliviridae</taxon>
        <taxon>Iapetusvirus</taxon>
        <taxon>Iapetusvirus EaH1</taxon>
    </lineage>
</organism>
<dbReference type="EMBL" id="KF623294">
    <property type="protein sequence ID" value="AGX01818.1"/>
    <property type="molecule type" value="Genomic_DNA"/>
</dbReference>
<keyword evidence="2" id="KW-1185">Reference proteome</keyword>
<sequence>MILKPQSSDDQLDDFLMPLSVLLPEPLALVTERVGGVISPDLVIAARVLKPLLGNPILSIDNTNWITTAVTWCQCYRGQYKLQEGCSILGYKLHERYQIAFHAKTLCALFGYLGPVLEAHYPDDKRQLFTDVTIGGIALS</sequence>
<evidence type="ECO:0000313" key="1">
    <source>
        <dbReference type="EMBL" id="AGX01818.1"/>
    </source>
</evidence>
<dbReference type="GeneID" id="18500995"/>
<proteinExistence type="predicted"/>
<protein>
    <submittedName>
        <fullName evidence="1">Uncharacterized protein</fullName>
    </submittedName>
</protein>
<evidence type="ECO:0000313" key="2">
    <source>
        <dbReference type="Proteomes" id="UP000204235"/>
    </source>
</evidence>
<name>W8D0H4_9CAUD</name>
<accession>W8D0H4</accession>
<dbReference type="RefSeq" id="YP_009010149.1">
    <property type="nucleotide sequence ID" value="NC_023610.1"/>
</dbReference>
<dbReference type="Proteomes" id="UP000204235">
    <property type="component" value="Segment"/>
</dbReference>